<dbReference type="Proteomes" id="UP001432000">
    <property type="component" value="Chromosome"/>
</dbReference>
<protein>
    <submittedName>
        <fullName evidence="1">Uncharacterized protein</fullName>
    </submittedName>
</protein>
<dbReference type="RefSeq" id="WP_338887394.1">
    <property type="nucleotide sequence ID" value="NZ_CP147846.1"/>
</dbReference>
<evidence type="ECO:0000313" key="1">
    <source>
        <dbReference type="EMBL" id="WXG67682.1"/>
    </source>
</evidence>
<gene>
    <name evidence="1" type="ORF">WDS16_21020</name>
</gene>
<accession>A0ABZ2PF12</accession>
<keyword evidence="2" id="KW-1185">Reference proteome</keyword>
<organism evidence="1 2">
    <name type="scientific">Rhodococcus sovatensis</name>
    <dbReference type="NCBI Taxonomy" id="1805840"/>
    <lineage>
        <taxon>Bacteria</taxon>
        <taxon>Bacillati</taxon>
        <taxon>Actinomycetota</taxon>
        <taxon>Actinomycetes</taxon>
        <taxon>Mycobacteriales</taxon>
        <taxon>Nocardiaceae</taxon>
        <taxon>Rhodococcus</taxon>
    </lineage>
</organism>
<dbReference type="Gene3D" id="1.10.287.1060">
    <property type="entry name" value="ESAT-6-like"/>
    <property type="match status" value="1"/>
</dbReference>
<evidence type="ECO:0000313" key="2">
    <source>
        <dbReference type="Proteomes" id="UP001432000"/>
    </source>
</evidence>
<proteinExistence type="predicted"/>
<sequence>MNYRRTAITTWDPAAAAAQTKLLDDIAERLADQNQRLSTRVVGMAGSGAWSGGAHDAASAQIATVSTDAQAAADGIRRIRTAVTTGLVNIDTARLRLLHLAALAEADGILVADNWSLMPLDPTAENAAVKLAEWSSSISAGVAGLGAADSASAAAVESAATSLRQSDQGMYGFAPLALIGLGVAVEAATAALVAAGVITGAAVIALLLEKFGGIASIDEILSKVPDVFRSDDGPGQW</sequence>
<dbReference type="EMBL" id="CP147846">
    <property type="protein sequence ID" value="WXG67682.1"/>
    <property type="molecule type" value="Genomic_DNA"/>
</dbReference>
<reference evidence="1 2" key="1">
    <citation type="submission" date="2024-03" db="EMBL/GenBank/DDBJ databases">
        <title>Natural products discovery in diverse microorganisms through a two-stage MS feature dereplication strategy.</title>
        <authorList>
            <person name="Zhang R."/>
        </authorList>
    </citation>
    <scope>NUCLEOTIDE SEQUENCE [LARGE SCALE GENOMIC DNA]</scope>
    <source>
        <strain evidence="1 2">18930</strain>
    </source>
</reference>
<name>A0ABZ2PF12_9NOCA</name>